<evidence type="ECO:0000313" key="2">
    <source>
        <dbReference type="Proteomes" id="UP000094819"/>
    </source>
</evidence>
<dbReference type="AlphaFoldDB" id="A0A1E3JR14"/>
<gene>
    <name evidence="1" type="ORF">L198_02154</name>
</gene>
<evidence type="ECO:0000313" key="1">
    <source>
        <dbReference type="EMBL" id="ODO03310.1"/>
    </source>
</evidence>
<sequence>MLTVLTARECTVPCFSCALHWYQGLETKEVNRLSVVLGPVWGPGGNQTAKLGGIHLSSTAHLTKVPPSQKWQCILVRDELTQRMSQS</sequence>
<keyword evidence="2" id="KW-1185">Reference proteome</keyword>
<organism evidence="1 2">
    <name type="scientific">Cryptococcus wingfieldii CBS 7118</name>
    <dbReference type="NCBI Taxonomy" id="1295528"/>
    <lineage>
        <taxon>Eukaryota</taxon>
        <taxon>Fungi</taxon>
        <taxon>Dikarya</taxon>
        <taxon>Basidiomycota</taxon>
        <taxon>Agaricomycotina</taxon>
        <taxon>Tremellomycetes</taxon>
        <taxon>Tremellales</taxon>
        <taxon>Cryptococcaceae</taxon>
        <taxon>Cryptococcus</taxon>
    </lineage>
</organism>
<dbReference type="RefSeq" id="XP_019033361.1">
    <property type="nucleotide sequence ID" value="XM_019174309.1"/>
</dbReference>
<name>A0A1E3JR14_9TREE</name>
<dbReference type="Proteomes" id="UP000094819">
    <property type="component" value="Unassembled WGS sequence"/>
</dbReference>
<dbReference type="GeneID" id="30191367"/>
<accession>A0A1E3JR14</accession>
<comment type="caution">
    <text evidence="1">The sequence shown here is derived from an EMBL/GenBank/DDBJ whole genome shotgun (WGS) entry which is preliminary data.</text>
</comment>
<dbReference type="EMBL" id="AWGH01000005">
    <property type="protein sequence ID" value="ODO03310.1"/>
    <property type="molecule type" value="Genomic_DNA"/>
</dbReference>
<protein>
    <submittedName>
        <fullName evidence="1">Uncharacterized protein</fullName>
    </submittedName>
</protein>
<reference evidence="1 2" key="1">
    <citation type="submission" date="2016-06" db="EMBL/GenBank/DDBJ databases">
        <title>Evolution of pathogenesis and genome organization in the Tremellales.</title>
        <authorList>
            <person name="Cuomo C."/>
            <person name="Litvintseva A."/>
            <person name="Heitman J."/>
            <person name="Chen Y."/>
            <person name="Sun S."/>
            <person name="Springer D."/>
            <person name="Dromer F."/>
            <person name="Young S."/>
            <person name="Zeng Q."/>
            <person name="Chapman S."/>
            <person name="Gujja S."/>
            <person name="Saif S."/>
            <person name="Birren B."/>
        </authorList>
    </citation>
    <scope>NUCLEOTIDE SEQUENCE [LARGE SCALE GENOMIC DNA]</scope>
    <source>
        <strain evidence="1 2">CBS 7118</strain>
    </source>
</reference>
<proteinExistence type="predicted"/>